<evidence type="ECO:0000313" key="1">
    <source>
        <dbReference type="EMBL" id="RIW12184.1"/>
    </source>
</evidence>
<keyword evidence="2" id="KW-1185">Reference proteome</keyword>
<proteinExistence type="predicted"/>
<comment type="caution">
    <text evidence="1">The sequence shown here is derived from an EMBL/GenBank/DDBJ whole genome shotgun (WGS) entry which is preliminary data.</text>
</comment>
<gene>
    <name evidence="1" type="ORF">D0X99_19705</name>
</gene>
<dbReference type="EMBL" id="QXML01000016">
    <property type="protein sequence ID" value="RIW12184.1"/>
    <property type="molecule type" value="Genomic_DNA"/>
</dbReference>
<evidence type="ECO:0000313" key="2">
    <source>
        <dbReference type="Proteomes" id="UP000283522"/>
    </source>
</evidence>
<reference evidence="1 2" key="1">
    <citation type="submission" date="2018-09" db="EMBL/GenBank/DDBJ databases">
        <authorList>
            <person name="Wang X."/>
            <person name="Du Z."/>
        </authorList>
    </citation>
    <scope>NUCLEOTIDE SEQUENCE [LARGE SCALE GENOMIC DNA]</scope>
    <source>
        <strain evidence="1 2">N3</strain>
    </source>
</reference>
<protein>
    <submittedName>
        <fullName evidence="1">Uncharacterized protein</fullName>
    </submittedName>
</protein>
<sequence>MAGELVEPKPRVKKVSGLANACRGIQFGKRDLMPARWKTNWGLEIGVWGVGLQILEQRLRIKNAEQGSHYQQKNIHVFFPFLSSLFVGQKVTKKPWATGFTSNR</sequence>
<name>A0A418PLH4_9BACT</name>
<accession>A0A418PLH4</accession>
<dbReference type="Proteomes" id="UP000283522">
    <property type="component" value="Unassembled WGS sequence"/>
</dbReference>
<dbReference type="AlphaFoldDB" id="A0A418PLH4"/>
<organism evidence="1 2">
    <name type="scientific">Algoriphagus lacus</name>
    <dbReference type="NCBI Taxonomy" id="2056311"/>
    <lineage>
        <taxon>Bacteria</taxon>
        <taxon>Pseudomonadati</taxon>
        <taxon>Bacteroidota</taxon>
        <taxon>Cytophagia</taxon>
        <taxon>Cytophagales</taxon>
        <taxon>Cyclobacteriaceae</taxon>
        <taxon>Algoriphagus</taxon>
    </lineage>
</organism>